<evidence type="ECO:0000256" key="6">
    <source>
        <dbReference type="ARBA" id="ARBA00022438"/>
    </source>
</evidence>
<dbReference type="InterPro" id="IPR026444">
    <property type="entry name" value="Secre_tail"/>
</dbReference>
<evidence type="ECO:0000259" key="14">
    <source>
        <dbReference type="Pfam" id="PF01433"/>
    </source>
</evidence>
<dbReference type="InterPro" id="IPR014782">
    <property type="entry name" value="Peptidase_M1_dom"/>
</dbReference>
<dbReference type="CDD" id="cd09603">
    <property type="entry name" value="M1_APN_like"/>
    <property type="match status" value="1"/>
</dbReference>
<feature type="domain" description="Aminopeptidase N-like N-terminal" evidence="15">
    <location>
        <begin position="55"/>
        <end position="226"/>
    </location>
</feature>
<comment type="catalytic activity">
    <reaction evidence="1">
        <text>Release of an N-terminal amino acid, Xaa-|-Yaa- from a peptide, amide or arylamide. Xaa is preferably Ala, but may be most amino acids including Pro (slow action). When a terminal hydrophobic residue is followed by a prolyl residue, the two may be released as an intact Xaa-Pro dipeptide.</text>
        <dbReference type="EC" id="3.4.11.2"/>
    </reaction>
</comment>
<dbReference type="SUPFAM" id="SSF55486">
    <property type="entry name" value="Metalloproteases ('zincins'), catalytic domain"/>
    <property type="match status" value="1"/>
</dbReference>
<dbReference type="GO" id="GO:0006508">
    <property type="term" value="P:proteolysis"/>
    <property type="evidence" value="ECO:0007669"/>
    <property type="project" value="UniProtKB-KW"/>
</dbReference>
<dbReference type="AlphaFoldDB" id="A0A972FM92"/>
<dbReference type="Pfam" id="PF18962">
    <property type="entry name" value="Por_Secre_tail"/>
    <property type="match status" value="1"/>
</dbReference>
<comment type="similarity">
    <text evidence="3">Belongs to the peptidase M1 family.</text>
</comment>
<proteinExistence type="inferred from homology"/>
<dbReference type="SUPFAM" id="SSF63737">
    <property type="entry name" value="Leukotriene A4 hydrolase N-terminal domain"/>
    <property type="match status" value="1"/>
</dbReference>
<dbReference type="InterPro" id="IPR045357">
    <property type="entry name" value="Aminopeptidase_N-like_N"/>
</dbReference>
<dbReference type="PRINTS" id="PR00756">
    <property type="entry name" value="ALADIPTASE"/>
</dbReference>
<dbReference type="InterPro" id="IPR027268">
    <property type="entry name" value="Peptidase_M4/M1_CTD_sf"/>
</dbReference>
<evidence type="ECO:0000256" key="9">
    <source>
        <dbReference type="ARBA" id="ARBA00022729"/>
    </source>
</evidence>
<dbReference type="InterPro" id="IPR042097">
    <property type="entry name" value="Aminopeptidase_N-like_N_sf"/>
</dbReference>
<dbReference type="GO" id="GO:0005615">
    <property type="term" value="C:extracellular space"/>
    <property type="evidence" value="ECO:0007669"/>
    <property type="project" value="TreeGrafter"/>
</dbReference>
<dbReference type="PANTHER" id="PTHR11533:SF174">
    <property type="entry name" value="PUROMYCIN-SENSITIVE AMINOPEPTIDASE-RELATED"/>
    <property type="match status" value="1"/>
</dbReference>
<dbReference type="Pfam" id="PF01433">
    <property type="entry name" value="Peptidase_M1"/>
    <property type="match status" value="1"/>
</dbReference>
<keyword evidence="12" id="KW-0482">Metalloprotease</keyword>
<dbReference type="GO" id="GO:0042277">
    <property type="term" value="F:peptide binding"/>
    <property type="evidence" value="ECO:0007669"/>
    <property type="project" value="TreeGrafter"/>
</dbReference>
<dbReference type="Gene3D" id="2.60.40.1730">
    <property type="entry name" value="tricorn interacting facor f3 domain"/>
    <property type="match status" value="1"/>
</dbReference>
<feature type="domain" description="Peptidase M1 membrane alanine aminopeptidase" evidence="14">
    <location>
        <begin position="314"/>
        <end position="462"/>
    </location>
</feature>
<evidence type="ECO:0000256" key="10">
    <source>
        <dbReference type="ARBA" id="ARBA00022801"/>
    </source>
</evidence>
<dbReference type="Gene3D" id="1.10.390.10">
    <property type="entry name" value="Neutral Protease Domain 2"/>
    <property type="match status" value="1"/>
</dbReference>
<evidence type="ECO:0000256" key="1">
    <source>
        <dbReference type="ARBA" id="ARBA00000098"/>
    </source>
</evidence>
<feature type="chain" id="PRO_5037192549" description="Aminopeptidase N" evidence="13">
    <location>
        <begin position="21"/>
        <end position="638"/>
    </location>
</feature>
<evidence type="ECO:0000256" key="5">
    <source>
        <dbReference type="ARBA" id="ARBA00015611"/>
    </source>
</evidence>
<gene>
    <name evidence="17" type="ORF">G6047_09485</name>
</gene>
<sequence length="638" mass="70294">MFQKYLLPLLLAALPLAAQKHNDGVFGIAEAERRSASQVLFVQVNPDTYNYDVTYHKLEFTVDPNEYFISGKVTTTFTALENMNQVIFDLADALDVSSVKQGTTNLTFTQNFQDELVITLPSTLTTGNSATVEITYSGMPPFDNQGFSTSSHNGSPILWTLSEPFGAKDWWPCKQDLNDKADSIDVYITAPSDYVSVSNGLEVEQTVSGTNKTTHFHHGHPIAAYLVAIAVTNYSVFTVNAGTAPNEFPIINYVYPENLGSAQNNIAITPDIMDFYEQTFGTYPFSDEKYGHAQFGWGGGMEHQTVSFMGGFNRELIAHELGHHWFGDKVTCGTWKDIWLNEGFATYMAAMIIESFDGADAFVNYKDGLINYICSQPGGSVYMTDSEALNTDRIFSSRLSYYKGAMAIEMLRWKLGDTNFFAGLQAYLTDPDHAYGYALTEDLKTHLEAASGMELDEFFSDWIYNQGYPSYDITAHNTAPGMVHFTVNQTQSHPSVTFFEMPVPVRVFGAGGQQLDVVLENTVNGQGFDVAVPFVVTSLEFDPDKHILALDNSATLGISTANGLSGISVYPNPASAQINISVPQRFSVSGIKITNVLGQTELLVGETSQINVSSLSTGVHFLTVFADGRQRTFKFIKE</sequence>
<feature type="domain" description="Secretion system C-terminal sorting" evidence="16">
    <location>
        <begin position="569"/>
        <end position="635"/>
    </location>
</feature>
<evidence type="ECO:0000256" key="2">
    <source>
        <dbReference type="ARBA" id="ARBA00001947"/>
    </source>
</evidence>
<name>A0A972FM92_9FLAO</name>
<dbReference type="GO" id="GO:0008270">
    <property type="term" value="F:zinc ion binding"/>
    <property type="evidence" value="ECO:0007669"/>
    <property type="project" value="InterPro"/>
</dbReference>
<evidence type="ECO:0000256" key="13">
    <source>
        <dbReference type="SAM" id="SignalP"/>
    </source>
</evidence>
<evidence type="ECO:0000256" key="12">
    <source>
        <dbReference type="ARBA" id="ARBA00023049"/>
    </source>
</evidence>
<evidence type="ECO:0000259" key="15">
    <source>
        <dbReference type="Pfam" id="PF17900"/>
    </source>
</evidence>
<dbReference type="GO" id="GO:0016020">
    <property type="term" value="C:membrane"/>
    <property type="evidence" value="ECO:0007669"/>
    <property type="project" value="TreeGrafter"/>
</dbReference>
<evidence type="ECO:0000256" key="11">
    <source>
        <dbReference type="ARBA" id="ARBA00022833"/>
    </source>
</evidence>
<organism evidence="17 18">
    <name type="scientific">Flavobacterium silvaticum</name>
    <dbReference type="NCBI Taxonomy" id="1852020"/>
    <lineage>
        <taxon>Bacteria</taxon>
        <taxon>Pseudomonadati</taxon>
        <taxon>Bacteroidota</taxon>
        <taxon>Flavobacteriia</taxon>
        <taxon>Flavobacteriales</taxon>
        <taxon>Flavobacteriaceae</taxon>
        <taxon>Flavobacterium</taxon>
    </lineage>
</organism>
<dbReference type="NCBIfam" id="TIGR04183">
    <property type="entry name" value="Por_Secre_tail"/>
    <property type="match status" value="1"/>
</dbReference>
<keyword evidence="10" id="KW-0378">Hydrolase</keyword>
<dbReference type="EMBL" id="JAAMPU010000105">
    <property type="protein sequence ID" value="NMH28262.1"/>
    <property type="molecule type" value="Genomic_DNA"/>
</dbReference>
<protein>
    <recommendedName>
        <fullName evidence="5">Aminopeptidase N</fullName>
        <ecNumber evidence="4">3.4.11.2</ecNumber>
    </recommendedName>
</protein>
<dbReference type="GO" id="GO:0070006">
    <property type="term" value="F:metalloaminopeptidase activity"/>
    <property type="evidence" value="ECO:0007669"/>
    <property type="project" value="TreeGrafter"/>
</dbReference>
<reference evidence="17" key="1">
    <citation type="submission" date="2020-02" db="EMBL/GenBank/DDBJ databases">
        <title>Flavobacterium sp. genome.</title>
        <authorList>
            <person name="Jung H.S."/>
            <person name="Baek J.H."/>
            <person name="Jeon C.O."/>
        </authorList>
    </citation>
    <scope>NUCLEOTIDE SEQUENCE</scope>
    <source>
        <strain evidence="17">SE-s28</strain>
    </source>
</reference>
<keyword evidence="11" id="KW-0862">Zinc</keyword>
<comment type="caution">
    <text evidence="17">The sequence shown here is derived from an EMBL/GenBank/DDBJ whole genome shotgun (WGS) entry which is preliminary data.</text>
</comment>
<dbReference type="InterPro" id="IPR001930">
    <property type="entry name" value="Peptidase_M1"/>
</dbReference>
<dbReference type="EC" id="3.4.11.2" evidence="4"/>
<dbReference type="GO" id="GO:0005737">
    <property type="term" value="C:cytoplasm"/>
    <property type="evidence" value="ECO:0007669"/>
    <property type="project" value="TreeGrafter"/>
</dbReference>
<feature type="signal peptide" evidence="13">
    <location>
        <begin position="1"/>
        <end position="20"/>
    </location>
</feature>
<accession>A0A972FM92</accession>
<comment type="cofactor">
    <cofactor evidence="2">
        <name>Zn(2+)</name>
        <dbReference type="ChEBI" id="CHEBI:29105"/>
    </cofactor>
</comment>
<dbReference type="RefSeq" id="WP_169527374.1">
    <property type="nucleotide sequence ID" value="NZ_JAAMPU010000105.1"/>
</dbReference>
<dbReference type="GO" id="GO:0043171">
    <property type="term" value="P:peptide catabolic process"/>
    <property type="evidence" value="ECO:0007669"/>
    <property type="project" value="TreeGrafter"/>
</dbReference>
<evidence type="ECO:0000256" key="4">
    <source>
        <dbReference type="ARBA" id="ARBA00012564"/>
    </source>
</evidence>
<keyword evidence="8" id="KW-0479">Metal-binding</keyword>
<dbReference type="Proteomes" id="UP000712080">
    <property type="component" value="Unassembled WGS sequence"/>
</dbReference>
<evidence type="ECO:0000313" key="18">
    <source>
        <dbReference type="Proteomes" id="UP000712080"/>
    </source>
</evidence>
<keyword evidence="7" id="KW-0645">Protease</keyword>
<dbReference type="GO" id="GO:0016285">
    <property type="term" value="F:alanyl aminopeptidase activity"/>
    <property type="evidence" value="ECO:0007669"/>
    <property type="project" value="UniProtKB-EC"/>
</dbReference>
<dbReference type="PANTHER" id="PTHR11533">
    <property type="entry name" value="PROTEASE M1 ZINC METALLOPROTEASE"/>
    <property type="match status" value="1"/>
</dbReference>
<evidence type="ECO:0000256" key="7">
    <source>
        <dbReference type="ARBA" id="ARBA00022670"/>
    </source>
</evidence>
<evidence type="ECO:0000313" key="17">
    <source>
        <dbReference type="EMBL" id="NMH28262.1"/>
    </source>
</evidence>
<dbReference type="Pfam" id="PF17900">
    <property type="entry name" value="Peptidase_M1_N"/>
    <property type="match status" value="1"/>
</dbReference>
<evidence type="ECO:0000256" key="8">
    <source>
        <dbReference type="ARBA" id="ARBA00022723"/>
    </source>
</evidence>
<evidence type="ECO:0000256" key="3">
    <source>
        <dbReference type="ARBA" id="ARBA00010136"/>
    </source>
</evidence>
<keyword evidence="18" id="KW-1185">Reference proteome</keyword>
<evidence type="ECO:0000259" key="16">
    <source>
        <dbReference type="Pfam" id="PF18962"/>
    </source>
</evidence>
<keyword evidence="9 13" id="KW-0732">Signal</keyword>
<dbReference type="InterPro" id="IPR050344">
    <property type="entry name" value="Peptidase_M1_aminopeptidases"/>
</dbReference>
<keyword evidence="6" id="KW-0031">Aminopeptidase</keyword>